<keyword evidence="8" id="KW-0902">Two-component regulatory system</keyword>
<protein>
    <recommendedName>
        <fullName evidence="2">histidine kinase</fullName>
        <ecNumber evidence="2">2.7.13.3</ecNumber>
    </recommendedName>
</protein>
<keyword evidence="3" id="KW-0597">Phosphoprotein</keyword>
<dbReference type="InterPro" id="IPR036890">
    <property type="entry name" value="HATPase_C_sf"/>
</dbReference>
<dbReference type="InterPro" id="IPR050482">
    <property type="entry name" value="Sensor_HK_TwoCompSys"/>
</dbReference>
<evidence type="ECO:0000256" key="8">
    <source>
        <dbReference type="ARBA" id="ARBA00023012"/>
    </source>
</evidence>
<evidence type="ECO:0000313" key="14">
    <source>
        <dbReference type="Proteomes" id="UP000002484"/>
    </source>
</evidence>
<dbReference type="CDD" id="cd16917">
    <property type="entry name" value="HATPase_UhpB-NarQ-NarX-like"/>
    <property type="match status" value="1"/>
</dbReference>
<dbReference type="HOGENOM" id="CLU_000445_20_2_11"/>
<dbReference type="GO" id="GO:0016020">
    <property type="term" value="C:membrane"/>
    <property type="evidence" value="ECO:0007669"/>
    <property type="project" value="InterPro"/>
</dbReference>
<dbReference type="Pfam" id="PF07730">
    <property type="entry name" value="HisKA_3"/>
    <property type="match status" value="1"/>
</dbReference>
<dbReference type="PANTHER" id="PTHR24421">
    <property type="entry name" value="NITRATE/NITRITE SENSOR PROTEIN NARX-RELATED"/>
    <property type="match status" value="1"/>
</dbReference>
<dbReference type="Gene3D" id="3.30.565.10">
    <property type="entry name" value="Histidine kinase-like ATPase, C-terminal domain"/>
    <property type="match status" value="1"/>
</dbReference>
<dbReference type="GO" id="GO:0005524">
    <property type="term" value="F:ATP binding"/>
    <property type="evidence" value="ECO:0007669"/>
    <property type="project" value="UniProtKB-KW"/>
</dbReference>
<evidence type="ECO:0000256" key="5">
    <source>
        <dbReference type="ARBA" id="ARBA00022741"/>
    </source>
</evidence>
<dbReference type="Pfam" id="PF02518">
    <property type="entry name" value="HATPase_c"/>
    <property type="match status" value="1"/>
</dbReference>
<evidence type="ECO:0000313" key="13">
    <source>
        <dbReference type="EMBL" id="ADP79478.1"/>
    </source>
</evidence>
<gene>
    <name evidence="13" type="ordered locus">FraEuI1c_1411</name>
</gene>
<dbReference type="AlphaFoldDB" id="E3J527"/>
<evidence type="ECO:0000256" key="3">
    <source>
        <dbReference type="ARBA" id="ARBA00022553"/>
    </source>
</evidence>
<feature type="transmembrane region" description="Helical" evidence="9">
    <location>
        <begin position="32"/>
        <end position="57"/>
    </location>
</feature>
<evidence type="ECO:0000256" key="9">
    <source>
        <dbReference type="SAM" id="Phobius"/>
    </source>
</evidence>
<dbReference type="Proteomes" id="UP000002484">
    <property type="component" value="Chromosome"/>
</dbReference>
<keyword evidence="6 13" id="KW-0418">Kinase</keyword>
<keyword evidence="5" id="KW-0547">Nucleotide-binding</keyword>
<dbReference type="PANTHER" id="PTHR24421:SF10">
    <property type="entry name" value="NITRATE_NITRITE SENSOR PROTEIN NARQ"/>
    <property type="match status" value="1"/>
</dbReference>
<feature type="domain" description="Putative sensor" evidence="12">
    <location>
        <begin position="33"/>
        <end position="221"/>
    </location>
</feature>
<comment type="catalytic activity">
    <reaction evidence="1">
        <text>ATP + protein L-histidine = ADP + protein N-phospho-L-histidine.</text>
        <dbReference type="EC" id="2.7.13.3"/>
    </reaction>
</comment>
<feature type="transmembrane region" description="Helical" evidence="9">
    <location>
        <begin position="188"/>
        <end position="206"/>
    </location>
</feature>
<dbReference type="SUPFAM" id="SSF55874">
    <property type="entry name" value="ATPase domain of HSP90 chaperone/DNA topoisomerase II/histidine kinase"/>
    <property type="match status" value="1"/>
</dbReference>
<organism evidence="13 14">
    <name type="scientific">Pseudofrankia inefficax (strain DSM 45817 / CECT 9037 / DDB 130130 / EuI1c)</name>
    <name type="common">Frankia inefficax</name>
    <dbReference type="NCBI Taxonomy" id="298654"/>
    <lineage>
        <taxon>Bacteria</taxon>
        <taxon>Bacillati</taxon>
        <taxon>Actinomycetota</taxon>
        <taxon>Actinomycetes</taxon>
        <taxon>Frankiales</taxon>
        <taxon>Frankiaceae</taxon>
        <taxon>Pseudofrankia</taxon>
    </lineage>
</organism>
<keyword evidence="4" id="KW-0808">Transferase</keyword>
<keyword evidence="14" id="KW-1185">Reference proteome</keyword>
<dbReference type="KEGG" id="fri:FraEuI1c_1411"/>
<dbReference type="InterPro" id="IPR003594">
    <property type="entry name" value="HATPase_dom"/>
</dbReference>
<dbReference type="STRING" id="298654.FraEuI1c_1411"/>
<keyword evidence="9" id="KW-0472">Membrane</keyword>
<evidence type="ECO:0000259" key="10">
    <source>
        <dbReference type="Pfam" id="PF02518"/>
    </source>
</evidence>
<sequence length="445" mass="46843">MAGSFSTVAGGRSFPGAGPVVRIGRRTLKESLYLLTGPVSAVAGLLIVLGGLGVGMLGRLVGRAPVAAGAAAPVYWSADLERWRIDRVRTAAPGRERLGRQPRPSGPASASDPGLWLSLAHAVILPPITVATAMITAMWWFVGVGAATTAVRNWGTAAGTPPPLTLSTGGGPNHVDVSLGLTSPTMRLIFGTVLGLLLVLALPLLTRACVAVQAGLGRALLSDASRWHRRIRGLEQERDTARAQTVAALTAEAVALRRLERDIHDGPQQRLVRLAMELGRAQRHLDRRPETAREALADAMIQAEEALEELRALSRGIAPPILVDRGLRAALAELAMRSTVPAHLDAGTLSHRPAAAVETAAYFVVSEALTNVAKHSQASRCVIGLHHEADLLRVWVTDDGAGGAAFDKGHGLRGLRDRVHAVGGQLRLTSPRGGPTTITAELPCR</sequence>
<evidence type="ECO:0000256" key="4">
    <source>
        <dbReference type="ARBA" id="ARBA00022679"/>
    </source>
</evidence>
<dbReference type="eggNOG" id="COG4585">
    <property type="taxonomic scope" value="Bacteria"/>
</dbReference>
<proteinExistence type="predicted"/>
<feature type="transmembrane region" description="Helical" evidence="9">
    <location>
        <begin position="115"/>
        <end position="142"/>
    </location>
</feature>
<reference evidence="13 14" key="1">
    <citation type="submission" date="2010-10" db="EMBL/GenBank/DDBJ databases">
        <title>Complete sequence of Frankia sp. EuI1c.</title>
        <authorList>
            <consortium name="US DOE Joint Genome Institute"/>
            <person name="Lucas S."/>
            <person name="Copeland A."/>
            <person name="Lapidus A."/>
            <person name="Cheng J.-F."/>
            <person name="Bruce D."/>
            <person name="Goodwin L."/>
            <person name="Pitluck S."/>
            <person name="Chertkov O."/>
            <person name="Detter J.C."/>
            <person name="Han C."/>
            <person name="Tapia R."/>
            <person name="Land M."/>
            <person name="Hauser L."/>
            <person name="Jeffries C."/>
            <person name="Kyrpides N."/>
            <person name="Ivanova N."/>
            <person name="Mikhailova N."/>
            <person name="Beauchemin N."/>
            <person name="Sen A."/>
            <person name="Sur S.A."/>
            <person name="Gtari M."/>
            <person name="Wall L."/>
            <person name="Tisa L."/>
            <person name="Woyke T."/>
        </authorList>
    </citation>
    <scope>NUCLEOTIDE SEQUENCE [LARGE SCALE GENOMIC DNA]</scope>
    <source>
        <strain evidence="14">DSM 45817 / CECT 9037 / EuI1c</strain>
    </source>
</reference>
<evidence type="ECO:0000256" key="6">
    <source>
        <dbReference type="ARBA" id="ARBA00022777"/>
    </source>
</evidence>
<dbReference type="EMBL" id="CP002299">
    <property type="protein sequence ID" value="ADP79478.1"/>
    <property type="molecule type" value="Genomic_DNA"/>
</dbReference>
<evidence type="ECO:0000259" key="11">
    <source>
        <dbReference type="Pfam" id="PF07730"/>
    </source>
</evidence>
<keyword evidence="7" id="KW-0067">ATP-binding</keyword>
<dbReference type="GO" id="GO:0046983">
    <property type="term" value="F:protein dimerization activity"/>
    <property type="evidence" value="ECO:0007669"/>
    <property type="project" value="InterPro"/>
</dbReference>
<keyword evidence="9" id="KW-1133">Transmembrane helix</keyword>
<dbReference type="Gene3D" id="1.20.5.1930">
    <property type="match status" value="1"/>
</dbReference>
<feature type="domain" description="Signal transduction histidine kinase subgroup 3 dimerisation and phosphoacceptor" evidence="11">
    <location>
        <begin position="257"/>
        <end position="320"/>
    </location>
</feature>
<dbReference type="OrthoDB" id="5241729at2"/>
<evidence type="ECO:0000259" key="12">
    <source>
        <dbReference type="Pfam" id="PF13796"/>
    </source>
</evidence>
<dbReference type="RefSeq" id="WP_013422598.1">
    <property type="nucleotide sequence ID" value="NC_014666.1"/>
</dbReference>
<dbReference type="InterPro" id="IPR011712">
    <property type="entry name" value="Sig_transdc_His_kin_sub3_dim/P"/>
</dbReference>
<dbReference type="InParanoid" id="E3J527"/>
<dbReference type="InterPro" id="IPR025828">
    <property type="entry name" value="Put_sensor_dom"/>
</dbReference>
<keyword evidence="9" id="KW-0812">Transmembrane</keyword>
<feature type="domain" description="Histidine kinase/HSP90-like ATPase" evidence="10">
    <location>
        <begin position="358"/>
        <end position="443"/>
    </location>
</feature>
<evidence type="ECO:0000256" key="1">
    <source>
        <dbReference type="ARBA" id="ARBA00000085"/>
    </source>
</evidence>
<dbReference type="EC" id="2.7.13.3" evidence="2"/>
<evidence type="ECO:0000256" key="7">
    <source>
        <dbReference type="ARBA" id="ARBA00022840"/>
    </source>
</evidence>
<accession>E3J527</accession>
<name>E3J527_PSEI1</name>
<dbReference type="GO" id="GO:0000155">
    <property type="term" value="F:phosphorelay sensor kinase activity"/>
    <property type="evidence" value="ECO:0007669"/>
    <property type="project" value="InterPro"/>
</dbReference>
<dbReference type="Pfam" id="PF13796">
    <property type="entry name" value="Sensor"/>
    <property type="match status" value="1"/>
</dbReference>
<evidence type="ECO:0000256" key="2">
    <source>
        <dbReference type="ARBA" id="ARBA00012438"/>
    </source>
</evidence>